<name>A0A1Y2FGN8_PROLT</name>
<accession>A0A1Y2FGN8</accession>
<dbReference type="PANTHER" id="PTHR46340">
    <property type="entry name" value="UBX DOMAIN-CONTAINING PROTEIN 1"/>
    <property type="match status" value="1"/>
</dbReference>
<dbReference type="Proteomes" id="UP000193685">
    <property type="component" value="Unassembled WGS sequence"/>
</dbReference>
<dbReference type="RefSeq" id="XP_040725670.1">
    <property type="nucleotide sequence ID" value="XM_040870494.1"/>
</dbReference>
<dbReference type="GO" id="GO:0005737">
    <property type="term" value="C:cytoplasm"/>
    <property type="evidence" value="ECO:0007669"/>
    <property type="project" value="TreeGrafter"/>
</dbReference>
<protein>
    <recommendedName>
        <fullName evidence="2">C2H2-type domain-containing protein</fullName>
    </recommendedName>
</protein>
<dbReference type="InterPro" id="IPR057766">
    <property type="entry name" value="Znf-C2H2_OTU1-like_C"/>
</dbReference>
<dbReference type="AlphaFoldDB" id="A0A1Y2FGN8"/>
<dbReference type="GO" id="GO:0032435">
    <property type="term" value="P:negative regulation of proteasomal ubiquitin-dependent protein catabolic process"/>
    <property type="evidence" value="ECO:0007669"/>
    <property type="project" value="TreeGrafter"/>
</dbReference>
<evidence type="ECO:0000313" key="4">
    <source>
        <dbReference type="Proteomes" id="UP000193685"/>
    </source>
</evidence>
<dbReference type="EMBL" id="MCFI01000008">
    <property type="protein sequence ID" value="ORY83089.1"/>
    <property type="molecule type" value="Genomic_DNA"/>
</dbReference>
<evidence type="ECO:0000259" key="2">
    <source>
        <dbReference type="PROSITE" id="PS00028"/>
    </source>
</evidence>
<dbReference type="SUPFAM" id="SSF54236">
    <property type="entry name" value="Ubiquitin-like"/>
    <property type="match status" value="1"/>
</dbReference>
<dbReference type="OrthoDB" id="10254930at2759"/>
<gene>
    <name evidence="3" type="ORF">BCR37DRAFT_386970</name>
</gene>
<proteinExistence type="predicted"/>
<dbReference type="GO" id="GO:0036435">
    <property type="term" value="F:K48-linked polyubiquitin modification-dependent protein binding"/>
    <property type="evidence" value="ECO:0007669"/>
    <property type="project" value="TreeGrafter"/>
</dbReference>
<reference evidence="3 4" key="1">
    <citation type="submission" date="2016-07" db="EMBL/GenBank/DDBJ databases">
        <title>Pervasive Adenine N6-methylation of Active Genes in Fungi.</title>
        <authorList>
            <consortium name="DOE Joint Genome Institute"/>
            <person name="Mondo S.J."/>
            <person name="Dannebaum R.O."/>
            <person name="Kuo R.C."/>
            <person name="Labutti K."/>
            <person name="Haridas S."/>
            <person name="Kuo A."/>
            <person name="Salamov A."/>
            <person name="Ahrendt S.R."/>
            <person name="Lipzen A."/>
            <person name="Sullivan W."/>
            <person name="Andreopoulos W.B."/>
            <person name="Clum A."/>
            <person name="Lindquist E."/>
            <person name="Daum C."/>
            <person name="Ramamoorthy G.K."/>
            <person name="Gryganskyi A."/>
            <person name="Culley D."/>
            <person name="Magnuson J.K."/>
            <person name="James T.Y."/>
            <person name="O'Malley M.A."/>
            <person name="Stajich J.E."/>
            <person name="Spatafora J.W."/>
            <person name="Visel A."/>
            <person name="Grigoriev I.V."/>
        </authorList>
    </citation>
    <scope>NUCLEOTIDE SEQUENCE [LARGE SCALE GENOMIC DNA]</scope>
    <source>
        <strain evidence="3 4">12-1054</strain>
    </source>
</reference>
<sequence length="272" mass="29620">MSEATEGESPAAPVESPTPAQIEDSEEANSLQCDDCGKKLRNAQAAQVHAETTQHVNFSESTETIKPLTEEEKAAKLQMLKERLAAKRAKQAEEELEQGKKNAAIERKKTQESAEAIEQLKRKEELNAIAAKKREKQEDLKAKQRVKEQIEADKRERAERSAREKAQRAGQAVPVAAAPVAAPKTSSEPVAYTTARLQIRAAGLPKPIIKTFPKSVSLLDVAIDLADNEAGLASLDPSAATFKMFGQVIRCADLNKSLEELKLVPSASLMLS</sequence>
<feature type="region of interest" description="Disordered" evidence="1">
    <location>
        <begin position="87"/>
        <end position="111"/>
    </location>
</feature>
<dbReference type="Gene3D" id="3.10.20.90">
    <property type="entry name" value="Phosphatidylinositol 3-kinase Catalytic Subunit, Chain A, domain 1"/>
    <property type="match status" value="1"/>
</dbReference>
<dbReference type="GO" id="GO:0005634">
    <property type="term" value="C:nucleus"/>
    <property type="evidence" value="ECO:0007669"/>
    <property type="project" value="TreeGrafter"/>
</dbReference>
<dbReference type="OMA" id="AQHFPRK"/>
<dbReference type="GeneID" id="63787093"/>
<feature type="region of interest" description="Disordered" evidence="1">
    <location>
        <begin position="133"/>
        <end position="171"/>
    </location>
</feature>
<dbReference type="STRING" id="56484.A0A1Y2FGN8"/>
<dbReference type="GO" id="GO:1903094">
    <property type="term" value="P:negative regulation of protein K48-linked deubiquitination"/>
    <property type="evidence" value="ECO:0007669"/>
    <property type="project" value="TreeGrafter"/>
</dbReference>
<dbReference type="Pfam" id="PF24560">
    <property type="entry name" value="zf-C2H2_OTU1_C"/>
    <property type="match status" value="1"/>
</dbReference>
<dbReference type="PANTHER" id="PTHR46340:SF1">
    <property type="entry name" value="UBX DOMAIN-CONTAINING PROTEIN 1"/>
    <property type="match status" value="1"/>
</dbReference>
<evidence type="ECO:0000313" key="3">
    <source>
        <dbReference type="EMBL" id="ORY83089.1"/>
    </source>
</evidence>
<comment type="caution">
    <text evidence="3">The sequence shown here is derived from an EMBL/GenBank/DDBJ whole genome shotgun (WGS) entry which is preliminary data.</text>
</comment>
<dbReference type="PROSITE" id="PS00028">
    <property type="entry name" value="ZINC_FINGER_C2H2_1"/>
    <property type="match status" value="1"/>
</dbReference>
<feature type="region of interest" description="Disordered" evidence="1">
    <location>
        <begin position="1"/>
        <end position="33"/>
    </location>
</feature>
<feature type="compositionally biased region" description="Basic and acidic residues" evidence="1">
    <location>
        <begin position="135"/>
        <end position="167"/>
    </location>
</feature>
<keyword evidence="4" id="KW-1185">Reference proteome</keyword>
<dbReference type="GO" id="GO:0031397">
    <property type="term" value="P:negative regulation of protein ubiquitination"/>
    <property type="evidence" value="ECO:0007669"/>
    <property type="project" value="TreeGrafter"/>
</dbReference>
<dbReference type="InterPro" id="IPR029071">
    <property type="entry name" value="Ubiquitin-like_domsf"/>
</dbReference>
<dbReference type="InterPro" id="IPR013087">
    <property type="entry name" value="Znf_C2H2_type"/>
</dbReference>
<organism evidence="3 4">
    <name type="scientific">Protomyces lactucae-debilis</name>
    <dbReference type="NCBI Taxonomy" id="2754530"/>
    <lineage>
        <taxon>Eukaryota</taxon>
        <taxon>Fungi</taxon>
        <taxon>Dikarya</taxon>
        <taxon>Ascomycota</taxon>
        <taxon>Taphrinomycotina</taxon>
        <taxon>Taphrinomycetes</taxon>
        <taxon>Taphrinales</taxon>
        <taxon>Protomycetaceae</taxon>
        <taxon>Protomyces</taxon>
    </lineage>
</organism>
<evidence type="ECO:0000256" key="1">
    <source>
        <dbReference type="SAM" id="MobiDB-lite"/>
    </source>
</evidence>
<feature type="domain" description="C2H2-type" evidence="2">
    <location>
        <begin position="33"/>
        <end position="55"/>
    </location>
</feature>